<proteinExistence type="predicted"/>
<evidence type="ECO:0000313" key="1">
    <source>
        <dbReference type="EMBL" id="PQV44404.1"/>
    </source>
</evidence>
<evidence type="ECO:0000313" key="2">
    <source>
        <dbReference type="Proteomes" id="UP000251545"/>
    </source>
</evidence>
<comment type="caution">
    <text evidence="1">The sequence shown here is derived from an EMBL/GenBank/DDBJ whole genome shotgun (WGS) entry which is preliminary data.</text>
</comment>
<dbReference type="RefSeq" id="WP_105474932.1">
    <property type="nucleotide sequence ID" value="NZ_PVEO01000024.1"/>
</dbReference>
<gene>
    <name evidence="1" type="ORF">CLV33_1244</name>
</gene>
<accession>A0A362WWW6</accession>
<protein>
    <recommendedName>
        <fullName evidence="3">Lipocalin-like domain-containing protein</fullName>
    </recommendedName>
</protein>
<dbReference type="AlphaFoldDB" id="A0A362WWW6"/>
<reference evidence="1 2" key="1">
    <citation type="submission" date="2018-02" db="EMBL/GenBank/DDBJ databases">
        <title>Genomic Encyclopedia of Archaeal and Bacterial Type Strains, Phase II (KMG-II): from individual species to whole genera.</title>
        <authorList>
            <person name="Goeker M."/>
        </authorList>
    </citation>
    <scope>NUCLEOTIDE SEQUENCE [LARGE SCALE GENOMIC DNA]</scope>
    <source>
        <strain evidence="1 2">DSM 21165</strain>
    </source>
</reference>
<dbReference type="EMBL" id="PVEO01000024">
    <property type="protein sequence ID" value="PQV44404.1"/>
    <property type="molecule type" value="Genomic_DNA"/>
</dbReference>
<dbReference type="Proteomes" id="UP000251545">
    <property type="component" value="Unassembled WGS sequence"/>
</dbReference>
<name>A0A362WWW6_9FLAO</name>
<evidence type="ECO:0008006" key="3">
    <source>
        <dbReference type="Google" id="ProtNLM"/>
    </source>
</evidence>
<organism evidence="1 2">
    <name type="scientific">Jejuia pallidilutea</name>
    <dbReference type="NCBI Taxonomy" id="504487"/>
    <lineage>
        <taxon>Bacteria</taxon>
        <taxon>Pseudomonadati</taxon>
        <taxon>Bacteroidota</taxon>
        <taxon>Flavobacteriia</taxon>
        <taxon>Flavobacteriales</taxon>
        <taxon>Flavobacteriaceae</taxon>
        <taxon>Jejuia</taxon>
    </lineage>
</organism>
<sequence>MELITENGYYLSDPFHYVDWHAGHKFEKLNYTAFWFLKGNKVLLHGKSNDKDFNKEEFKTIGYYEVKDDVVNITFQKGEKFEAKQEMILIQKGQMMNKNERMFDFVKWNK</sequence>